<dbReference type="HOGENOM" id="CLU_1485890_0_0_2"/>
<keyword evidence="2" id="KW-1185">Reference proteome</keyword>
<dbReference type="eggNOG" id="arCOG10348">
    <property type="taxonomic scope" value="Archaea"/>
</dbReference>
<evidence type="ECO:0000313" key="1">
    <source>
        <dbReference type="EMBL" id="AEG17766.1"/>
    </source>
</evidence>
<dbReference type="EMBL" id="CP002772">
    <property type="protein sequence ID" value="AEG17766.1"/>
    <property type="molecule type" value="Genomic_DNA"/>
</dbReference>
<dbReference type="GeneID" id="10668225"/>
<protein>
    <submittedName>
        <fullName evidence="1">Uncharacterized protein</fullName>
    </submittedName>
</protein>
<evidence type="ECO:0000313" key="2">
    <source>
        <dbReference type="Proteomes" id="UP000009231"/>
    </source>
</evidence>
<dbReference type="Proteomes" id="UP000009231">
    <property type="component" value="Chromosome"/>
</dbReference>
<dbReference type="AlphaFoldDB" id="F6D7S8"/>
<name>F6D7S8_METPW</name>
<proteinExistence type="predicted"/>
<dbReference type="KEGG" id="mew:MSWAN_0733"/>
<sequence>MMNKKILTVLAFALVLIVGACPAFAASSASSTQQVQVTVSPTIAIAATWANGGNNSTIDLGSLAADGLQTTYNGGVSGEQLYTYSNIPIDVYTRAASDLTSSTNTIALTNFLYKGGSTSTATAFTTSYAKMYSNWAKAPQGSSNEADIDLSLTVPFGTNPGSYATTVYFSAVSAGSTTAPTTP</sequence>
<reference evidence="1 2" key="1">
    <citation type="journal article" date="2014" name="Int. J. Syst. Evol. Microbiol.">
        <title>Methanobacterium paludis sp. nov. and a novel strain of Methanobacterium lacus isolated from northern peatlands.</title>
        <authorList>
            <person name="Cadillo-Quiroz H."/>
            <person name="Brauer S.L."/>
            <person name="Goodson N."/>
            <person name="Yavitt J.B."/>
            <person name="Zinder S.H."/>
        </authorList>
    </citation>
    <scope>NUCLEOTIDE SEQUENCE [LARGE SCALE GENOMIC DNA]</scope>
    <source>
        <strain evidence="2">DSM 25820 / JCM 18151 / SWAN1</strain>
    </source>
</reference>
<dbReference type="RefSeq" id="WP_013825268.1">
    <property type="nucleotide sequence ID" value="NC_015574.1"/>
</dbReference>
<dbReference type="PROSITE" id="PS51257">
    <property type="entry name" value="PROKAR_LIPOPROTEIN"/>
    <property type="match status" value="1"/>
</dbReference>
<organism evidence="1 2">
    <name type="scientific">Methanobacterium paludis (strain DSM 25820 / JCM 18151 / SWAN1)</name>
    <dbReference type="NCBI Taxonomy" id="868131"/>
    <lineage>
        <taxon>Archaea</taxon>
        <taxon>Methanobacteriati</taxon>
        <taxon>Methanobacteriota</taxon>
        <taxon>Methanomada group</taxon>
        <taxon>Methanobacteria</taxon>
        <taxon>Methanobacteriales</taxon>
        <taxon>Methanobacteriaceae</taxon>
        <taxon>Methanobacterium</taxon>
    </lineage>
</organism>
<gene>
    <name evidence="1" type="ordered locus">MSWAN_0733</name>
</gene>
<accession>F6D7S8</accession>
<dbReference type="OrthoDB" id="81803at2157"/>